<evidence type="ECO:0000313" key="2">
    <source>
        <dbReference type="Proteomes" id="UP000237846"/>
    </source>
</evidence>
<sequence>MHRIMLRYTQGIEDTVQELENLGLVQSAVVHTRVYSVAPMFKLYIINSDEVFFGYYPVKENTVSINSEKVKIFDLMGRDATLFHHAADDDPDSTGSQYVAQSQMWFDSIWDNVSRERAE</sequence>
<proteinExistence type="predicted"/>
<dbReference type="AlphaFoldDB" id="A0A2T0QA36"/>
<evidence type="ECO:0000313" key="1">
    <source>
        <dbReference type="EMBL" id="PRY00661.1"/>
    </source>
</evidence>
<dbReference type="EMBL" id="PVZC01000002">
    <property type="protein sequence ID" value="PRY00661.1"/>
    <property type="molecule type" value="Genomic_DNA"/>
</dbReference>
<comment type="caution">
    <text evidence="1">The sequence shown here is derived from an EMBL/GenBank/DDBJ whole genome shotgun (WGS) entry which is preliminary data.</text>
</comment>
<dbReference type="Proteomes" id="UP000237846">
    <property type="component" value="Unassembled WGS sequence"/>
</dbReference>
<accession>A0A2T0QA36</accession>
<organism evidence="1 2">
    <name type="scientific">Allonocardiopsis opalescens</name>
    <dbReference type="NCBI Taxonomy" id="1144618"/>
    <lineage>
        <taxon>Bacteria</taxon>
        <taxon>Bacillati</taxon>
        <taxon>Actinomycetota</taxon>
        <taxon>Actinomycetes</taxon>
        <taxon>Streptosporangiales</taxon>
        <taxon>Allonocardiopsis</taxon>
    </lineage>
</organism>
<gene>
    <name evidence="1" type="ORF">CLV72_102292</name>
</gene>
<keyword evidence="2" id="KW-1185">Reference proteome</keyword>
<protein>
    <submittedName>
        <fullName evidence="1">Uncharacterized protein</fullName>
    </submittedName>
</protein>
<name>A0A2T0QA36_9ACTN</name>
<reference evidence="1 2" key="1">
    <citation type="submission" date="2018-03" db="EMBL/GenBank/DDBJ databases">
        <title>Genomic Encyclopedia of Archaeal and Bacterial Type Strains, Phase II (KMG-II): from individual species to whole genera.</title>
        <authorList>
            <person name="Goeker M."/>
        </authorList>
    </citation>
    <scope>NUCLEOTIDE SEQUENCE [LARGE SCALE GENOMIC DNA]</scope>
    <source>
        <strain evidence="1 2">DSM 45601</strain>
    </source>
</reference>